<organism evidence="1 2">
    <name type="scientific">Paraglaciecola algarum</name>
    <dbReference type="NCBI Taxonomy" id="3050085"/>
    <lineage>
        <taxon>Bacteria</taxon>
        <taxon>Pseudomonadati</taxon>
        <taxon>Pseudomonadota</taxon>
        <taxon>Gammaproteobacteria</taxon>
        <taxon>Alteromonadales</taxon>
        <taxon>Alteromonadaceae</taxon>
        <taxon>Paraglaciecola</taxon>
    </lineage>
</organism>
<evidence type="ECO:0000313" key="1">
    <source>
        <dbReference type="EMBL" id="MCF2948536.1"/>
    </source>
</evidence>
<reference evidence="1 2" key="1">
    <citation type="submission" date="2022-01" db="EMBL/GenBank/DDBJ databases">
        <title>Paraglaciecola sp. G1-23.</title>
        <authorList>
            <person name="Jin M.S."/>
            <person name="Han D.M."/>
            <person name="Kim H.M."/>
            <person name="Jeon C.O."/>
        </authorList>
    </citation>
    <scope>NUCLEOTIDE SEQUENCE [LARGE SCALE GENOMIC DNA]</scope>
    <source>
        <strain evidence="1 2">G1-23</strain>
    </source>
</reference>
<protein>
    <recommendedName>
        <fullName evidence="3">DUF3570 domain-containing protein</fullName>
    </recommendedName>
</protein>
<evidence type="ECO:0008006" key="3">
    <source>
        <dbReference type="Google" id="ProtNLM"/>
    </source>
</evidence>
<dbReference type="EMBL" id="JAKGAS010000005">
    <property type="protein sequence ID" value="MCF2948536.1"/>
    <property type="molecule type" value="Genomic_DNA"/>
</dbReference>
<keyword evidence="2" id="KW-1185">Reference proteome</keyword>
<gene>
    <name evidence="1" type="ORF">L0668_10495</name>
</gene>
<evidence type="ECO:0000313" key="2">
    <source>
        <dbReference type="Proteomes" id="UP001521137"/>
    </source>
</evidence>
<dbReference type="Proteomes" id="UP001521137">
    <property type="component" value="Unassembled WGS sequence"/>
</dbReference>
<sequence>MKIIWGLLFYHLASWQILAVEVKGLAQVNYVLADRQTSWLDNGTGILAYSKNGLNVQQALVELSDSFASGLSYSLVANYYQTGEQNLGISQAQIAYKPLSNSRVRWRTRAGFFYPKMSLENLDTGWLSPFTYTQSAINSWLGEELRAPALEFTVYSPGRARNSAYSWQLTAAAFKANDPLGTLLSWRGFALHDRQSLHNDKVPFAAYPSVVQQDRIFHPSYVEPFHELDGRLGFYLGAHLDYFSQTNLRYYYYDNQADPLAVNYQRLYGWRTKFHSIAFQHKFSQSTRIISQWLSGSTTMGERVVDVDFNAWYLLFSHKVVQHRLSIRFDQFKVKEQDLVVWDANNSDGYAYTFAWRYNMDKHWQLGLEHHINHNNAENRAALSLPQEMSQQQSMAVIQYRW</sequence>
<dbReference type="RefSeq" id="WP_235312401.1">
    <property type="nucleotide sequence ID" value="NZ_JAKGAS010000005.1"/>
</dbReference>
<accession>A0ABS9DA78</accession>
<comment type="caution">
    <text evidence="1">The sequence shown here is derived from an EMBL/GenBank/DDBJ whole genome shotgun (WGS) entry which is preliminary data.</text>
</comment>
<name>A0ABS9DA78_9ALTE</name>
<proteinExistence type="predicted"/>